<sequence length="72" mass="8439">MVRDWANIWHKAFKKIEHHGPEFTTIRVYRNVTCRDGFNFSLQAGPSHYSEPKAVANEYEAWEIGFPSDEEP</sequence>
<reference evidence="1" key="1">
    <citation type="submission" date="2018-05" db="EMBL/GenBank/DDBJ databases">
        <authorList>
            <person name="Lanie J.A."/>
            <person name="Ng W.-L."/>
            <person name="Kazmierczak K.M."/>
            <person name="Andrzejewski T.M."/>
            <person name="Davidsen T.M."/>
            <person name="Wayne K.J."/>
            <person name="Tettelin H."/>
            <person name="Glass J.I."/>
            <person name="Rusch D."/>
            <person name="Podicherti R."/>
            <person name="Tsui H.-C.T."/>
            <person name="Winkler M.E."/>
        </authorList>
    </citation>
    <scope>NUCLEOTIDE SEQUENCE</scope>
</reference>
<accession>A0A382QNC0</accession>
<evidence type="ECO:0000313" key="1">
    <source>
        <dbReference type="EMBL" id="SVC86447.1"/>
    </source>
</evidence>
<dbReference type="EMBL" id="UINC01115426">
    <property type="protein sequence ID" value="SVC86447.1"/>
    <property type="molecule type" value="Genomic_DNA"/>
</dbReference>
<proteinExistence type="predicted"/>
<name>A0A382QNC0_9ZZZZ</name>
<organism evidence="1">
    <name type="scientific">marine metagenome</name>
    <dbReference type="NCBI Taxonomy" id="408172"/>
    <lineage>
        <taxon>unclassified sequences</taxon>
        <taxon>metagenomes</taxon>
        <taxon>ecological metagenomes</taxon>
    </lineage>
</organism>
<dbReference type="AlphaFoldDB" id="A0A382QNC0"/>
<protein>
    <submittedName>
        <fullName evidence="1">Uncharacterized protein</fullName>
    </submittedName>
</protein>
<feature type="non-terminal residue" evidence="1">
    <location>
        <position position="72"/>
    </location>
</feature>
<gene>
    <name evidence="1" type="ORF">METZ01_LOCUS339301</name>
</gene>